<dbReference type="InterPro" id="IPR012349">
    <property type="entry name" value="Split_barrel_FMN-bd"/>
</dbReference>
<proteinExistence type="inferred from homology"/>
<evidence type="ECO:0000256" key="1">
    <source>
        <dbReference type="ARBA" id="ARBA00001917"/>
    </source>
</evidence>
<dbReference type="InterPro" id="IPR002563">
    <property type="entry name" value="Flavin_Rdtase-like_dom"/>
</dbReference>
<feature type="domain" description="Flavin reductase like" evidence="5">
    <location>
        <begin position="26"/>
        <end position="181"/>
    </location>
</feature>
<sequence length="229" mass="25568">MDNITITQSDIAAMEKHQRTRLINSLSGFKSANLIGTCDKLGQENLSVVSSVIHLGSHPPLFGFITRPRKVERHTLENILETQHFTINSISTEFAKQAHQSSARYPKSVSEFDAVGLTPYYEKHFPAPFVLESPVRIGLKLVEHIKIASNDTEMVVGEVLSLSFPEGAKMPDGYLDLESLDVVTISGLDSYHVTQRLHRLSYAKPDKALFPLTREGEPSSWKALEHDLD</sequence>
<dbReference type="GO" id="GO:0016646">
    <property type="term" value="F:oxidoreductase activity, acting on the CH-NH group of donors, NAD or NADP as acceptor"/>
    <property type="evidence" value="ECO:0007669"/>
    <property type="project" value="UniProtKB-ARBA"/>
</dbReference>
<comment type="caution">
    <text evidence="6">The sequence shown here is derived from an EMBL/GenBank/DDBJ whole genome shotgun (WGS) entry which is preliminary data.</text>
</comment>
<evidence type="ECO:0000313" key="7">
    <source>
        <dbReference type="Proteomes" id="UP000006228"/>
    </source>
</evidence>
<dbReference type="EMBL" id="AEVT01000098">
    <property type="protein sequence ID" value="EGA68862.1"/>
    <property type="molecule type" value="Genomic_DNA"/>
</dbReference>
<evidence type="ECO:0000256" key="4">
    <source>
        <dbReference type="ARBA" id="ARBA00038054"/>
    </source>
</evidence>
<dbReference type="AlphaFoldDB" id="E8MB32"/>
<dbReference type="Gene3D" id="2.30.110.10">
    <property type="entry name" value="Electron Transport, Fmn-binding Protein, Chain A"/>
    <property type="match status" value="1"/>
</dbReference>
<evidence type="ECO:0000256" key="2">
    <source>
        <dbReference type="ARBA" id="ARBA00022630"/>
    </source>
</evidence>
<evidence type="ECO:0000259" key="5">
    <source>
        <dbReference type="SMART" id="SM00903"/>
    </source>
</evidence>
<dbReference type="SMART" id="SM00903">
    <property type="entry name" value="Flavin_Reduct"/>
    <property type="match status" value="1"/>
</dbReference>
<accession>E8MB32</accession>
<reference evidence="6 7" key="1">
    <citation type="journal article" date="2012" name="Int. J. Syst. Evol. Microbiol.">
        <title>Vibrio caribbeanicus sp. nov., isolated from the marine sponge Scleritoderma cyanea.</title>
        <authorList>
            <person name="Hoffmann M."/>
            <person name="Monday S.R."/>
            <person name="Allard M.W."/>
            <person name="Strain E.A."/>
            <person name="Whittaker P."/>
            <person name="Naum M."/>
            <person name="McCarthy P.J."/>
            <person name="Lopez J.V."/>
            <person name="Fischer M."/>
            <person name="Brown E.W."/>
        </authorList>
    </citation>
    <scope>NUCLEOTIDE SEQUENCE [LARGE SCALE GENOMIC DNA]</scope>
    <source>
        <strain evidence="7">DSMZ 21326</strain>
    </source>
</reference>
<protein>
    <recommendedName>
        <fullName evidence="5">Flavin reductase like domain-containing protein</fullName>
    </recommendedName>
</protein>
<dbReference type="SUPFAM" id="SSF50475">
    <property type="entry name" value="FMN-binding split barrel"/>
    <property type="match status" value="1"/>
</dbReference>
<evidence type="ECO:0000256" key="3">
    <source>
        <dbReference type="ARBA" id="ARBA00022643"/>
    </source>
</evidence>
<comment type="similarity">
    <text evidence="4">Belongs to the flavoredoxin family.</text>
</comment>
<dbReference type="eggNOG" id="COG1853">
    <property type="taxonomic scope" value="Bacteria"/>
</dbReference>
<keyword evidence="3" id="KW-0288">FMN</keyword>
<evidence type="ECO:0000313" key="6">
    <source>
        <dbReference type="EMBL" id="EGA68862.1"/>
    </source>
</evidence>
<gene>
    <name evidence="6" type="ORF">VISI1226_11052</name>
</gene>
<comment type="cofactor">
    <cofactor evidence="1">
        <name>FMN</name>
        <dbReference type="ChEBI" id="CHEBI:58210"/>
    </cofactor>
</comment>
<dbReference type="PANTHER" id="PTHR33798">
    <property type="entry name" value="FLAVOPROTEIN OXYGENASE"/>
    <property type="match status" value="1"/>
</dbReference>
<dbReference type="PANTHER" id="PTHR33798:SF5">
    <property type="entry name" value="FLAVIN REDUCTASE LIKE DOMAIN-CONTAINING PROTEIN"/>
    <property type="match status" value="1"/>
</dbReference>
<dbReference type="GeneID" id="95570768"/>
<dbReference type="GO" id="GO:0010181">
    <property type="term" value="F:FMN binding"/>
    <property type="evidence" value="ECO:0007669"/>
    <property type="project" value="InterPro"/>
</dbReference>
<dbReference type="OrthoDB" id="5293996at2"/>
<name>E8MB32_PHOS4</name>
<keyword evidence="2" id="KW-0285">Flavoprotein</keyword>
<dbReference type="RefSeq" id="WP_008079865.1">
    <property type="nucleotide sequence ID" value="NZ_AEVT01000098.1"/>
</dbReference>
<dbReference type="Proteomes" id="UP000006228">
    <property type="component" value="Unassembled WGS sequence"/>
</dbReference>
<dbReference type="Pfam" id="PF01613">
    <property type="entry name" value="Flavin_Reduct"/>
    <property type="match status" value="1"/>
</dbReference>
<organism evidence="6 7">
    <name type="scientific">Vibrio sinaloensis DSM 21326</name>
    <dbReference type="NCBI Taxonomy" id="945550"/>
    <lineage>
        <taxon>Bacteria</taxon>
        <taxon>Pseudomonadati</taxon>
        <taxon>Pseudomonadota</taxon>
        <taxon>Gammaproteobacteria</taxon>
        <taxon>Vibrionales</taxon>
        <taxon>Vibrionaceae</taxon>
        <taxon>Vibrio</taxon>
        <taxon>Vibrio oreintalis group</taxon>
    </lineage>
</organism>